<evidence type="ECO:0000256" key="12">
    <source>
        <dbReference type="ARBA" id="ARBA00031049"/>
    </source>
</evidence>
<evidence type="ECO:0000256" key="11">
    <source>
        <dbReference type="ARBA" id="ARBA00023136"/>
    </source>
</evidence>
<dbReference type="GO" id="GO:0045277">
    <property type="term" value="C:respiratory chain complex IV"/>
    <property type="evidence" value="ECO:0007669"/>
    <property type="project" value="UniProtKB-UniRule"/>
</dbReference>
<dbReference type="SUPFAM" id="SSF48479">
    <property type="entry name" value="Cytochrome c oxidase subunit E"/>
    <property type="match status" value="1"/>
</dbReference>
<evidence type="ECO:0000256" key="7">
    <source>
        <dbReference type="ARBA" id="ARBA00022792"/>
    </source>
</evidence>
<dbReference type="GO" id="GO:0046872">
    <property type="term" value="F:metal ion binding"/>
    <property type="evidence" value="ECO:0007669"/>
    <property type="project" value="UniProtKB-UniRule"/>
</dbReference>
<dbReference type="Pfam" id="PF02284">
    <property type="entry name" value="COX5A"/>
    <property type="match status" value="1"/>
</dbReference>
<evidence type="ECO:0000313" key="14">
    <source>
        <dbReference type="EMBL" id="KAJ8960248.1"/>
    </source>
</evidence>
<keyword evidence="9 13" id="KW-0408">Iron</keyword>
<accession>A0AAV8Z7N3</accession>
<dbReference type="Proteomes" id="UP001162162">
    <property type="component" value="Unassembled WGS sequence"/>
</dbReference>
<proteinExistence type="inferred from homology"/>
<evidence type="ECO:0000256" key="10">
    <source>
        <dbReference type="ARBA" id="ARBA00023128"/>
    </source>
</evidence>
<keyword evidence="6 13" id="KW-0479">Metal-binding</keyword>
<dbReference type="GO" id="GO:0005743">
    <property type="term" value="C:mitochondrial inner membrane"/>
    <property type="evidence" value="ECO:0007669"/>
    <property type="project" value="UniProtKB-SubCell"/>
</dbReference>
<keyword evidence="5 13" id="KW-0349">Heme</keyword>
<evidence type="ECO:0000256" key="8">
    <source>
        <dbReference type="ARBA" id="ARBA00022946"/>
    </source>
</evidence>
<comment type="caution">
    <text evidence="14">The sequence shown here is derived from an EMBL/GenBank/DDBJ whole genome shotgun (WGS) entry which is preliminary data.</text>
</comment>
<gene>
    <name evidence="14" type="ORF">NQ318_003973</name>
</gene>
<evidence type="ECO:0000256" key="6">
    <source>
        <dbReference type="ARBA" id="ARBA00022723"/>
    </source>
</evidence>
<dbReference type="PANTHER" id="PTHR14200:SF11">
    <property type="entry name" value="CYTOCHROME C OXIDASE SUBUNIT 5A, MITOCHONDRIAL"/>
    <property type="match status" value="1"/>
</dbReference>
<keyword evidence="15" id="KW-1185">Reference proteome</keyword>
<evidence type="ECO:0000256" key="13">
    <source>
        <dbReference type="RuleBase" id="RU368103"/>
    </source>
</evidence>
<dbReference type="CDD" id="cd00923">
    <property type="entry name" value="Cyt_c_Oxidase_Va"/>
    <property type="match status" value="1"/>
</dbReference>
<evidence type="ECO:0000256" key="3">
    <source>
        <dbReference type="ARBA" id="ARBA00007972"/>
    </source>
</evidence>
<dbReference type="GO" id="GO:0006123">
    <property type="term" value="P:mitochondrial electron transport, cytochrome c to oxygen"/>
    <property type="evidence" value="ECO:0007669"/>
    <property type="project" value="UniProtKB-UniRule"/>
</dbReference>
<keyword evidence="8 13" id="KW-0809">Transit peptide</keyword>
<evidence type="ECO:0000256" key="9">
    <source>
        <dbReference type="ARBA" id="ARBA00023004"/>
    </source>
</evidence>
<comment type="function">
    <text evidence="13">Component of the cytochrome c oxidase, the last enzyme in the mitochondrial electron transport chain which drives oxidative phosphorylation. The respiratory chain contains 3 multisubunit complexes succinate dehydrogenase (complex II, CII), ubiquinol-cytochrome c oxidoreductase (cytochrome b-c1 complex, complex III, CIII) and cytochrome c oxidase (complex IV, CIV), that cooperate to transfer electrons derived from NADH and succinate to molecular oxygen, creating an electrochemical gradient over the inner membrane that drives transmembrane transport and the ATP synthase. Cytochrome c oxidase is the component of the respiratory chain that catalyzes the reduction of oxygen to water. Electrons originating from reduced cytochrome c in the intermembrane space (IMS) are transferred via the dinuclear copper A center (CU(A)) of subunit 2 and heme A of subunit 1 to the active site in subunit 1, a binuclear center (BNC) formed by heme A3 and copper B (CU(B)). The BNC reduces molecular oxygen to 2 water molecules using 4 electrons from cytochrome c in the IMS and 4 protons from the mitochondrial matrix.</text>
</comment>
<name>A0AAV8Z7N3_9CUCU</name>
<dbReference type="InterPro" id="IPR003204">
    <property type="entry name" value="Cyt_c_oxidase_su5A/6"/>
</dbReference>
<dbReference type="PANTHER" id="PTHR14200">
    <property type="entry name" value="CYTOCHROME C OXIDASE POLYPEPTIDE"/>
    <property type="match status" value="1"/>
</dbReference>
<comment type="subcellular location">
    <subcellularLocation>
        <location evidence="1 13">Mitochondrion inner membrane</location>
        <topology evidence="1 13">Peripheral membrane protein</topology>
        <orientation evidence="1 13">Matrix side</orientation>
    </subcellularLocation>
</comment>
<evidence type="ECO:0000256" key="4">
    <source>
        <dbReference type="ARBA" id="ARBA00021968"/>
    </source>
</evidence>
<sequence length="349" mass="39351">MGALLIMPLLSPISFIISPSHLHFHFLSPPSLSRYECLFGREDADGWEVRQAMNDLAGYDSVPDPRIVIAGLHACRRLNDYALSVRFLEMVKAKCGSDVAKIYPYIIQEVGSTVAELGTDFPESLGYDVPELYLESVFDMKTYEVRKLTNETGNVAPDLTTLRRQDLEERWYSPDRSFASCYHCHPRPLTGVQSSRGRPFGWLGRALMTAPSGCSFVQLPGKHSGARVTGWSLLTYTYAVVRLFRNTSALREPEAHRNLSGNNTNDGEGPRWVFSFEAQPRAARIDASLEKSEGRSCFRGTGDRRLLRGTYRNFETFVTPHCTDIRRLWFLFLKSPAPSPLYVLSPGLR</sequence>
<comment type="subunit">
    <text evidence="13">Component of the cytochrome c oxidase (complex IV, CIV), a multisubunit enzyme composed of a catalytic core of 3 subunits and several supernumerary subunits. The complex exists as a monomer or a dimer and forms supercomplexes (SCs) in the inner mitochondrial membrane with ubiquinol-cytochrome c oxidoreductase (cytochrome b-c1 complex, complex III, CIII).</text>
</comment>
<evidence type="ECO:0000256" key="2">
    <source>
        <dbReference type="ARBA" id="ARBA00004673"/>
    </source>
</evidence>
<dbReference type="EMBL" id="JAPWTK010000009">
    <property type="protein sequence ID" value="KAJ8960248.1"/>
    <property type="molecule type" value="Genomic_DNA"/>
</dbReference>
<dbReference type="Gene3D" id="1.25.40.40">
    <property type="entry name" value="Cytochrome c oxidase, subunit Va/VI"/>
    <property type="match status" value="1"/>
</dbReference>
<organism evidence="14 15">
    <name type="scientific">Aromia moschata</name>
    <dbReference type="NCBI Taxonomy" id="1265417"/>
    <lineage>
        <taxon>Eukaryota</taxon>
        <taxon>Metazoa</taxon>
        <taxon>Ecdysozoa</taxon>
        <taxon>Arthropoda</taxon>
        <taxon>Hexapoda</taxon>
        <taxon>Insecta</taxon>
        <taxon>Pterygota</taxon>
        <taxon>Neoptera</taxon>
        <taxon>Endopterygota</taxon>
        <taxon>Coleoptera</taxon>
        <taxon>Polyphaga</taxon>
        <taxon>Cucujiformia</taxon>
        <taxon>Chrysomeloidea</taxon>
        <taxon>Cerambycidae</taxon>
        <taxon>Cerambycinae</taxon>
        <taxon>Callichromatini</taxon>
        <taxon>Aromia</taxon>
    </lineage>
</organism>
<comment type="similarity">
    <text evidence="3 13">Belongs to the cytochrome c oxidase subunit 5A family.</text>
</comment>
<keyword evidence="10 13" id="KW-0496">Mitochondrion</keyword>
<protein>
    <recommendedName>
        <fullName evidence="4 13">Cytochrome c oxidase subunit 5A, mitochondrial</fullName>
    </recommendedName>
    <alternativeName>
        <fullName evidence="12 13">Cytochrome c oxidase polypeptide Va</fullName>
    </alternativeName>
</protein>
<reference evidence="14" key="1">
    <citation type="journal article" date="2023" name="Insect Mol. Biol.">
        <title>Genome sequencing provides insights into the evolution of gene families encoding plant cell wall-degrading enzymes in longhorned beetles.</title>
        <authorList>
            <person name="Shin N.R."/>
            <person name="Okamura Y."/>
            <person name="Kirsch R."/>
            <person name="Pauchet Y."/>
        </authorList>
    </citation>
    <scope>NUCLEOTIDE SEQUENCE</scope>
    <source>
        <strain evidence="14">AMC_N1</strain>
    </source>
</reference>
<evidence type="ECO:0000313" key="15">
    <source>
        <dbReference type="Proteomes" id="UP001162162"/>
    </source>
</evidence>
<comment type="pathway">
    <text evidence="2 13">Energy metabolism; oxidative phosphorylation.</text>
</comment>
<dbReference type="AlphaFoldDB" id="A0AAV8Z7N3"/>
<dbReference type="InterPro" id="IPR036545">
    <property type="entry name" value="Cyt_c_oxidase_su5A/6_sf"/>
</dbReference>
<evidence type="ECO:0000256" key="1">
    <source>
        <dbReference type="ARBA" id="ARBA00004443"/>
    </source>
</evidence>
<keyword evidence="7 13" id="KW-0999">Mitochondrion inner membrane</keyword>
<evidence type="ECO:0000256" key="5">
    <source>
        <dbReference type="ARBA" id="ARBA00022617"/>
    </source>
</evidence>
<keyword evidence="11 13" id="KW-0472">Membrane</keyword>